<evidence type="ECO:0000313" key="4">
    <source>
        <dbReference type="Proteomes" id="UP000215145"/>
    </source>
</evidence>
<evidence type="ECO:0000256" key="1">
    <source>
        <dbReference type="ARBA" id="ARBA00023125"/>
    </source>
</evidence>
<sequence>MPDNSSRYITISQLAKISGVTKHALLHYDDIGLLKPEFINASGYRYYSYRQSYILDIISVLKKAGSSLQEIKSFIQNRNAINLIELFKQKQQELEMEQLRIGRMQNILRNAIQMTEKSMEAFREVPFLEECEEEYLIATPLEQGTEEEFNAKLSEHRSYCEEHFIYHEFPIWAAYSKASLESGIFFWGYIANKLQEPISGERMITKPKGLYAVMDYKGSYESTPEAYFILKEYIERNGMKIIGDVYVVDMLTYFSEIDPDSFVVRVFIEVSV</sequence>
<dbReference type="Pfam" id="PF13411">
    <property type="entry name" value="MerR_1"/>
    <property type="match status" value="1"/>
</dbReference>
<name>A0A229NVV5_9BACL</name>
<dbReference type="InterPro" id="IPR009061">
    <property type="entry name" value="DNA-bd_dom_put_sf"/>
</dbReference>
<comment type="caution">
    <text evidence="3">The sequence shown here is derived from an EMBL/GenBank/DDBJ whole genome shotgun (WGS) entry which is preliminary data.</text>
</comment>
<dbReference type="SMART" id="SM00422">
    <property type="entry name" value="HTH_MERR"/>
    <property type="match status" value="1"/>
</dbReference>
<gene>
    <name evidence="3" type="ORF">CGZ75_13420</name>
</gene>
<proteinExistence type="predicted"/>
<organism evidence="3 4">
    <name type="scientific">Paenibacillus herberti</name>
    <dbReference type="NCBI Taxonomy" id="1619309"/>
    <lineage>
        <taxon>Bacteria</taxon>
        <taxon>Bacillati</taxon>
        <taxon>Bacillota</taxon>
        <taxon>Bacilli</taxon>
        <taxon>Bacillales</taxon>
        <taxon>Paenibacillaceae</taxon>
        <taxon>Paenibacillus</taxon>
    </lineage>
</organism>
<dbReference type="PANTHER" id="PTHR30204:SF85">
    <property type="entry name" value="MULTIDRUG-EFFLUX TRANSPORTER 2 REGULATOR"/>
    <property type="match status" value="1"/>
</dbReference>
<evidence type="ECO:0000313" key="3">
    <source>
        <dbReference type="EMBL" id="OXM13998.1"/>
    </source>
</evidence>
<dbReference type="AlphaFoldDB" id="A0A229NVV5"/>
<dbReference type="SUPFAM" id="SSF46955">
    <property type="entry name" value="Putative DNA-binding domain"/>
    <property type="match status" value="1"/>
</dbReference>
<dbReference type="Gene3D" id="1.10.1660.10">
    <property type="match status" value="1"/>
</dbReference>
<dbReference type="OrthoDB" id="9773308at2"/>
<evidence type="ECO:0000259" key="2">
    <source>
        <dbReference type="PROSITE" id="PS50937"/>
    </source>
</evidence>
<keyword evidence="1" id="KW-0238">DNA-binding</keyword>
<dbReference type="EMBL" id="NMUQ01000002">
    <property type="protein sequence ID" value="OXM13998.1"/>
    <property type="molecule type" value="Genomic_DNA"/>
</dbReference>
<protein>
    <recommendedName>
        <fullName evidence="2">HTH merR-type domain-containing protein</fullName>
    </recommendedName>
</protein>
<dbReference type="InterPro" id="IPR011256">
    <property type="entry name" value="Reg_factor_effector_dom_sf"/>
</dbReference>
<dbReference type="RefSeq" id="WP_089524821.1">
    <property type="nucleotide sequence ID" value="NZ_NMUQ01000002.1"/>
</dbReference>
<accession>A0A229NVV5</accession>
<dbReference type="GO" id="GO:0003700">
    <property type="term" value="F:DNA-binding transcription factor activity"/>
    <property type="evidence" value="ECO:0007669"/>
    <property type="project" value="InterPro"/>
</dbReference>
<dbReference type="SUPFAM" id="SSF55136">
    <property type="entry name" value="Probable bacterial effector-binding domain"/>
    <property type="match status" value="1"/>
</dbReference>
<dbReference type="InterPro" id="IPR000551">
    <property type="entry name" value="MerR-type_HTH_dom"/>
</dbReference>
<dbReference type="Proteomes" id="UP000215145">
    <property type="component" value="Unassembled WGS sequence"/>
</dbReference>
<reference evidence="3 4" key="1">
    <citation type="submission" date="2017-07" db="EMBL/GenBank/DDBJ databases">
        <title>Paenibacillus herberti R33 genome sequencing and assembly.</title>
        <authorList>
            <person name="Su W."/>
        </authorList>
    </citation>
    <scope>NUCLEOTIDE SEQUENCE [LARGE SCALE GENOMIC DNA]</scope>
    <source>
        <strain evidence="3 4">R33</strain>
    </source>
</reference>
<dbReference type="GO" id="GO:0003677">
    <property type="term" value="F:DNA binding"/>
    <property type="evidence" value="ECO:0007669"/>
    <property type="project" value="UniProtKB-KW"/>
</dbReference>
<dbReference type="InterPro" id="IPR047057">
    <property type="entry name" value="MerR_fam"/>
</dbReference>
<dbReference type="Gene3D" id="3.20.80.10">
    <property type="entry name" value="Regulatory factor, effector binding domain"/>
    <property type="match status" value="1"/>
</dbReference>
<dbReference type="PROSITE" id="PS50937">
    <property type="entry name" value="HTH_MERR_2"/>
    <property type="match status" value="1"/>
</dbReference>
<dbReference type="PANTHER" id="PTHR30204">
    <property type="entry name" value="REDOX-CYCLING DRUG-SENSING TRANSCRIPTIONAL ACTIVATOR SOXR"/>
    <property type="match status" value="1"/>
</dbReference>
<feature type="domain" description="HTH merR-type" evidence="2">
    <location>
        <begin position="8"/>
        <end position="77"/>
    </location>
</feature>
<keyword evidence="4" id="KW-1185">Reference proteome</keyword>